<reference evidence="4" key="1">
    <citation type="submission" date="2015-02" db="EMBL/GenBank/DDBJ databases">
        <title>Description and complete genome sequence of the first cultured representative of the subdivision 5 of the Verrucomicrobia phylum.</title>
        <authorList>
            <person name="Spring S."/>
            <person name="Bunk B."/>
            <person name="Sproer C."/>
            <person name="Klenk H.-P."/>
        </authorList>
    </citation>
    <scope>NUCLEOTIDE SEQUENCE [LARGE SCALE GENOMIC DNA]</scope>
    <source>
        <strain evidence="4">L21-Fru-AB</strain>
    </source>
</reference>
<dbReference type="GO" id="GO:0016787">
    <property type="term" value="F:hydrolase activity"/>
    <property type="evidence" value="ECO:0007669"/>
    <property type="project" value="InterPro"/>
</dbReference>
<dbReference type="InterPro" id="IPR016024">
    <property type="entry name" value="ARM-type_fold"/>
</dbReference>
<sequence length="595" mass="64834">MHPIDRIPNLCLTVVLSVLFGLCLIPSSPAEYAADPAAQLIERGHRGALSDTDWIEALQAKDPLICEAALSLALRGGEREVFLPTAKDMASLTPEVRTRLISVLGMRGNAAALPAIRPSLQADHAAERIAAVRTLGELKDTASKGRLIELAVSEDPAAEAAREALSRIPGSDIDETLRVLFVNGPETRRIRALKTLVLRGCRTVVPTLLSSEWMEGEARISAAAEALAALGTDREFGEILEYALGLPGSSGKDLQDPLARIILTSADPHALLDTLKNRIAREDVETRISYIGFLSRAQCEATIELLAEYARGDHPDLAQRAVRTLAAWDDTGSVDLLFELADSSDAVLRRSSLEALSILVNRRKIRNGAWINRINEALAEETRAESRAADSPGHTEAANPADDREPSEADAGTWVPLFNGENLDGWHALPGGTWFVLDGQIIGIGTHESKSHALLISDKRYRDFHLRVEFMSVLGNSGLYFRTERVDHPVAVKGFQAEICPAGFPVGGLYETLGRAWVAHSDREEVNAVFKKYDWNVMEVRAVGGDIQVVLNGKKVCEVKDDPGLPEGYIGLQLHGNADLDVRFRTIEIMEIPQS</sequence>
<dbReference type="Gene3D" id="2.60.120.560">
    <property type="entry name" value="Exo-inulinase, domain 1"/>
    <property type="match status" value="1"/>
</dbReference>
<evidence type="ECO:0000313" key="3">
    <source>
        <dbReference type="EMBL" id="AKJ64387.1"/>
    </source>
</evidence>
<name>A0A0G3EG64_9BACT</name>
<dbReference type="InterPro" id="IPR010496">
    <property type="entry name" value="AL/BT2_dom"/>
</dbReference>
<dbReference type="EMBL" id="CP010904">
    <property type="protein sequence ID" value="AKJ64387.1"/>
    <property type="molecule type" value="Genomic_DNA"/>
</dbReference>
<dbReference type="Pfam" id="PF13646">
    <property type="entry name" value="HEAT_2"/>
    <property type="match status" value="2"/>
</dbReference>
<evidence type="ECO:0000313" key="4">
    <source>
        <dbReference type="Proteomes" id="UP000035268"/>
    </source>
</evidence>
<dbReference type="OrthoDB" id="929868at2"/>
<dbReference type="Pfam" id="PF06439">
    <property type="entry name" value="3keto-disac_hyd"/>
    <property type="match status" value="1"/>
</dbReference>
<dbReference type="RefSeq" id="WP_052881722.1">
    <property type="nucleotide sequence ID" value="NZ_CP010904.1"/>
</dbReference>
<protein>
    <recommendedName>
        <fullName evidence="2">3-keto-alpha-glucoside-1,2-lyase/3-keto-2-hydroxy-glucal hydratase domain-containing protein</fullName>
    </recommendedName>
</protein>
<dbReference type="KEGG" id="vbl:L21SP4_01137"/>
<feature type="region of interest" description="Disordered" evidence="1">
    <location>
        <begin position="382"/>
        <end position="411"/>
    </location>
</feature>
<dbReference type="InterPro" id="IPR011989">
    <property type="entry name" value="ARM-like"/>
</dbReference>
<dbReference type="SMART" id="SM00567">
    <property type="entry name" value="EZ_HEAT"/>
    <property type="match status" value="4"/>
</dbReference>
<organism evidence="3 4">
    <name type="scientific">Kiritimatiella glycovorans</name>
    <dbReference type="NCBI Taxonomy" id="1307763"/>
    <lineage>
        <taxon>Bacteria</taxon>
        <taxon>Pseudomonadati</taxon>
        <taxon>Kiritimatiellota</taxon>
        <taxon>Kiritimatiellia</taxon>
        <taxon>Kiritimatiellales</taxon>
        <taxon>Kiritimatiellaceae</taxon>
        <taxon>Kiritimatiella</taxon>
    </lineage>
</organism>
<accession>A0A0G3EG64</accession>
<feature type="domain" description="3-keto-alpha-glucoside-1,2-lyase/3-keto-2-hydroxy-glucal hydratase" evidence="2">
    <location>
        <begin position="413"/>
        <end position="589"/>
    </location>
</feature>
<dbReference type="Proteomes" id="UP000035268">
    <property type="component" value="Chromosome"/>
</dbReference>
<reference evidence="3 4" key="2">
    <citation type="journal article" date="2016" name="ISME J.">
        <title>Characterization of the first cultured representative of Verrucomicrobia subdivision 5 indicates the proposal of a novel phylum.</title>
        <authorList>
            <person name="Spring S."/>
            <person name="Bunk B."/>
            <person name="Sproer C."/>
            <person name="Schumann P."/>
            <person name="Rohde M."/>
            <person name="Tindall B.J."/>
            <person name="Klenk H.P."/>
        </authorList>
    </citation>
    <scope>NUCLEOTIDE SEQUENCE [LARGE SCALE GENOMIC DNA]</scope>
    <source>
        <strain evidence="3 4">L21-Fru-AB</strain>
    </source>
</reference>
<dbReference type="SUPFAM" id="SSF48371">
    <property type="entry name" value="ARM repeat"/>
    <property type="match status" value="2"/>
</dbReference>
<dbReference type="STRING" id="1307763.L21SP4_01137"/>
<keyword evidence="4" id="KW-1185">Reference proteome</keyword>
<evidence type="ECO:0000256" key="1">
    <source>
        <dbReference type="SAM" id="MobiDB-lite"/>
    </source>
</evidence>
<dbReference type="AlphaFoldDB" id="A0A0G3EG64"/>
<evidence type="ECO:0000259" key="2">
    <source>
        <dbReference type="Pfam" id="PF06439"/>
    </source>
</evidence>
<gene>
    <name evidence="3" type="ORF">L21SP4_01137</name>
</gene>
<proteinExistence type="predicted"/>
<dbReference type="Gene3D" id="1.25.10.10">
    <property type="entry name" value="Leucine-rich Repeat Variant"/>
    <property type="match status" value="2"/>
</dbReference>
<dbReference type="InterPro" id="IPR004155">
    <property type="entry name" value="PBS_lyase_HEAT"/>
</dbReference>